<dbReference type="InterPro" id="IPR013083">
    <property type="entry name" value="Znf_RING/FYVE/PHD"/>
</dbReference>
<dbReference type="InterPro" id="IPR001293">
    <property type="entry name" value="Znf_TRAF"/>
</dbReference>
<sequence length="516" mass="56273">MADESRRSSASSRADTPLLQASTALAPDQDISSSDLSAMDPHPELVVGGPPNAPSPLELRAFASHPAKSSFARAIDYHQLELVKPCDANLCCLICMEPFVNPKRLLCEHTFCEQCLNDHIRYAVGQSFNYPGSGARCPTCRRELNMDVEPLGVARIVTNMLDELLVKCPSRNEGCAWQGQRCEAQDHVDFACEYRLVNCPARSCSHPVMAKDIERGCLHNFVNCEFCQETVMEITLEAHYTKLCPLRMDECRDCGSEVVRKEIDAHYRNVCPKAVINCPAHEFGCDYNCQRDGMDKHKHSCTIAKMLPMLQGMKTRQDDLEAENSQLRRQVSCLEQGLNAMQAMVALPPGTTAYEVPGAADFAAPSSLTDVNQQDLIAQHETLRNEVSRLSNMIAEVEARTSMQLHSEVLRINTDMARTEAALGAMRSQQQWLINARLHALAQMRANAAANSSGASATNTTAGATTAGSSATAGPSSRGGTVTSLASAMTSLASSSSSSSRPVRRLSDTTRQDTKL</sequence>
<dbReference type="SUPFAM" id="SSF57850">
    <property type="entry name" value="RING/U-box"/>
    <property type="match status" value="1"/>
</dbReference>
<feature type="domain" description="TRAF-type" evidence="8">
    <location>
        <begin position="238"/>
        <end position="294"/>
    </location>
</feature>
<comment type="caution">
    <text evidence="9">The sequence shown here is derived from an EMBL/GenBank/DDBJ whole genome shotgun (WGS) entry which is preliminary data.</text>
</comment>
<feature type="region of interest" description="Disordered" evidence="6">
    <location>
        <begin position="452"/>
        <end position="516"/>
    </location>
</feature>
<dbReference type="PROSITE" id="PS00518">
    <property type="entry name" value="ZF_RING_1"/>
    <property type="match status" value="1"/>
</dbReference>
<dbReference type="PANTHER" id="PTHR10131">
    <property type="entry name" value="TNF RECEPTOR ASSOCIATED FACTOR"/>
    <property type="match status" value="1"/>
</dbReference>
<organism evidence="9 10">
    <name type="scientific">Macrophomina phaseolina (strain MS6)</name>
    <name type="common">Charcoal rot fungus</name>
    <dbReference type="NCBI Taxonomy" id="1126212"/>
    <lineage>
        <taxon>Eukaryota</taxon>
        <taxon>Fungi</taxon>
        <taxon>Dikarya</taxon>
        <taxon>Ascomycota</taxon>
        <taxon>Pezizomycotina</taxon>
        <taxon>Dothideomycetes</taxon>
        <taxon>Dothideomycetes incertae sedis</taxon>
        <taxon>Botryosphaeriales</taxon>
        <taxon>Botryosphaeriaceae</taxon>
        <taxon>Macrophomina</taxon>
    </lineage>
</organism>
<dbReference type="EMBL" id="AHHD01000163">
    <property type="protein sequence ID" value="EKG19460.1"/>
    <property type="molecule type" value="Genomic_DNA"/>
</dbReference>
<evidence type="ECO:0000256" key="5">
    <source>
        <dbReference type="SAM" id="Coils"/>
    </source>
</evidence>
<keyword evidence="3 4" id="KW-0862">Zinc</keyword>
<feature type="compositionally biased region" description="Basic and acidic residues" evidence="6">
    <location>
        <begin position="505"/>
        <end position="516"/>
    </location>
</feature>
<proteinExistence type="predicted"/>
<dbReference type="SUPFAM" id="SSF49599">
    <property type="entry name" value="TRAF domain-like"/>
    <property type="match status" value="2"/>
</dbReference>
<dbReference type="VEuPathDB" id="FungiDB:MPH_03324"/>
<keyword evidence="5" id="KW-0175">Coiled coil</keyword>
<evidence type="ECO:0000259" key="8">
    <source>
        <dbReference type="PROSITE" id="PS50145"/>
    </source>
</evidence>
<evidence type="ECO:0000313" key="9">
    <source>
        <dbReference type="EMBL" id="EKG19460.1"/>
    </source>
</evidence>
<evidence type="ECO:0000256" key="4">
    <source>
        <dbReference type="PROSITE-ProRule" id="PRU00207"/>
    </source>
</evidence>
<dbReference type="InterPro" id="IPR027370">
    <property type="entry name" value="Znf-RING_euk"/>
</dbReference>
<evidence type="ECO:0000256" key="1">
    <source>
        <dbReference type="ARBA" id="ARBA00022723"/>
    </source>
</evidence>
<feature type="zinc finger region" description="TRAF-type" evidence="4">
    <location>
        <begin position="238"/>
        <end position="294"/>
    </location>
</feature>
<evidence type="ECO:0000313" key="10">
    <source>
        <dbReference type="Proteomes" id="UP000007129"/>
    </source>
</evidence>
<feature type="compositionally biased region" description="Low complexity" evidence="6">
    <location>
        <begin position="452"/>
        <end position="501"/>
    </location>
</feature>
<dbReference type="PROSITE" id="PS50089">
    <property type="entry name" value="ZF_RING_2"/>
    <property type="match status" value="1"/>
</dbReference>
<feature type="domain" description="RING-type" evidence="7">
    <location>
        <begin position="92"/>
        <end position="141"/>
    </location>
</feature>
<feature type="coiled-coil region" evidence="5">
    <location>
        <begin position="310"/>
        <end position="337"/>
    </location>
</feature>
<evidence type="ECO:0000256" key="3">
    <source>
        <dbReference type="ARBA" id="ARBA00022833"/>
    </source>
</evidence>
<dbReference type="STRING" id="1126212.K2SS04"/>
<dbReference type="Proteomes" id="UP000007129">
    <property type="component" value="Unassembled WGS sequence"/>
</dbReference>
<evidence type="ECO:0000256" key="2">
    <source>
        <dbReference type="ARBA" id="ARBA00022771"/>
    </source>
</evidence>
<dbReference type="InParanoid" id="K2SS04"/>
<dbReference type="SMART" id="SM00184">
    <property type="entry name" value="RING"/>
    <property type="match status" value="1"/>
</dbReference>
<dbReference type="PROSITE" id="PS50145">
    <property type="entry name" value="ZF_TRAF"/>
    <property type="match status" value="1"/>
</dbReference>
<accession>K2SS04</accession>
<keyword evidence="1 4" id="KW-0479">Metal-binding</keyword>
<dbReference type="Pfam" id="PF13445">
    <property type="entry name" value="zf-RING_UBOX"/>
    <property type="match status" value="1"/>
</dbReference>
<dbReference type="eggNOG" id="KOG0297">
    <property type="taxonomic scope" value="Eukaryota"/>
</dbReference>
<feature type="region of interest" description="Disordered" evidence="6">
    <location>
        <begin position="1"/>
        <end position="51"/>
    </location>
</feature>
<evidence type="ECO:0000259" key="7">
    <source>
        <dbReference type="PROSITE" id="PS50089"/>
    </source>
</evidence>
<name>K2SS04_MACPH</name>
<dbReference type="PANTHER" id="PTHR10131:SF94">
    <property type="entry name" value="TNF RECEPTOR-ASSOCIATED FACTOR 4"/>
    <property type="match status" value="1"/>
</dbReference>
<dbReference type="Gene3D" id="3.30.40.10">
    <property type="entry name" value="Zinc/RING finger domain, C3HC4 (zinc finger)"/>
    <property type="match status" value="3"/>
</dbReference>
<dbReference type="InterPro" id="IPR001841">
    <property type="entry name" value="Znf_RING"/>
</dbReference>
<reference evidence="9 10" key="1">
    <citation type="journal article" date="2012" name="BMC Genomics">
        <title>Tools to kill: Genome of one of the most destructive plant pathogenic fungi Macrophomina phaseolina.</title>
        <authorList>
            <person name="Islam M.S."/>
            <person name="Haque M.S."/>
            <person name="Islam M.M."/>
            <person name="Emdad E.M."/>
            <person name="Halim A."/>
            <person name="Hossen Q.M.M."/>
            <person name="Hossain M.Z."/>
            <person name="Ahmed B."/>
            <person name="Rahim S."/>
            <person name="Rahman M.S."/>
            <person name="Alam M.M."/>
            <person name="Hou S."/>
            <person name="Wan X."/>
            <person name="Saito J.A."/>
            <person name="Alam M."/>
        </authorList>
    </citation>
    <scope>NUCLEOTIDE SEQUENCE [LARGE SCALE GENOMIC DNA]</scope>
    <source>
        <strain evidence="9 10">MS6</strain>
    </source>
</reference>
<dbReference type="HOGENOM" id="CLU_446172_0_0_1"/>
<feature type="coiled-coil region" evidence="5">
    <location>
        <begin position="373"/>
        <end position="400"/>
    </location>
</feature>
<dbReference type="OrthoDB" id="1630758at2759"/>
<dbReference type="GO" id="GO:0008270">
    <property type="term" value="F:zinc ion binding"/>
    <property type="evidence" value="ECO:0007669"/>
    <property type="project" value="UniProtKB-KW"/>
</dbReference>
<gene>
    <name evidence="9" type="ORF">MPH_03324</name>
</gene>
<protein>
    <submittedName>
        <fullName evidence="9">Zinc finger TRAF-type protein</fullName>
    </submittedName>
</protein>
<keyword evidence="2 4" id="KW-0863">Zinc-finger</keyword>
<dbReference type="InterPro" id="IPR017907">
    <property type="entry name" value="Znf_RING_CS"/>
</dbReference>
<dbReference type="Pfam" id="PF02176">
    <property type="entry name" value="zf-TRAF"/>
    <property type="match status" value="1"/>
</dbReference>
<dbReference type="AlphaFoldDB" id="K2SS04"/>
<evidence type="ECO:0000256" key="6">
    <source>
        <dbReference type="SAM" id="MobiDB-lite"/>
    </source>
</evidence>